<dbReference type="Gene3D" id="3.20.20.140">
    <property type="entry name" value="Metal-dependent hydrolases"/>
    <property type="match status" value="1"/>
</dbReference>
<evidence type="ECO:0000313" key="2">
    <source>
        <dbReference type="Proteomes" id="UP000003959"/>
    </source>
</evidence>
<keyword evidence="2" id="KW-1185">Reference proteome</keyword>
<organism evidence="1 2">
    <name type="scientific">Moorena producens 3L</name>
    <dbReference type="NCBI Taxonomy" id="489825"/>
    <lineage>
        <taxon>Bacteria</taxon>
        <taxon>Bacillati</taxon>
        <taxon>Cyanobacteriota</taxon>
        <taxon>Cyanophyceae</taxon>
        <taxon>Coleofasciculales</taxon>
        <taxon>Coleofasciculaceae</taxon>
        <taxon>Moorena</taxon>
    </lineage>
</organism>
<protein>
    <recommendedName>
        <fullName evidence="3">DUF3604 domain-containing protein</fullName>
    </recommendedName>
</protein>
<dbReference type="AlphaFoldDB" id="F4XN90"/>
<sequence length="710" mass="79935">MLFVSNSALAISLPPGEYEIPYFNRPVPLPGEIPYSPYAGRPDEYQPSHPQQVFWGDTHLHTIYSFDAGAGGTTLTPEDSYRFARGEEVTTDGGQPVQLSRPLDFLVVTDHTDQLGSFQQFVDDPPQDCGDDQQQIDDWHEAIEEGGEAATNAATEIVSAFAQGTVPECMFQSPEEFGAAWEDEVDWAEEFNDPHKFTAVIGYEWTSLDAGDNLHRNVIYRDNGDKAKQLLPKTTEDGTDPELLWKWMETYEDTTGGDVLAIPHNGNLSNGQMFPDLDARGMPLSHSYAQQRQRWEPLYEVIQVKGASETHPDLSPDDEFANFEVSGWDYSNLDLTVPKTDDMYEHEYARAALKNGLNFEENLGANPFKFGLVGSSDFHIALSAAEEENYMGKIPFETPSPNRATEVIKTSSFQDNGYNVPEVNRLGWQHAAAGYVGVWSEANTRESLFDAMERREVYATSGPRMIVRFFGGWDYTEDDLELDLGEVGYAKGVPMGSDLPLPEHIDLNFPEKLPENVSEKIKDIVNYGVQKQNPPTFLVAALKDPIRGNLDRIQIVKGWLENGESQEKVYDVVWSGDRVPDATGKLPEVGDTVNTETAEWTNTIGAVELAQVWTDPDFDPTQRAFYYARVLEIPTPRWTDYDKAFYGDEWCAEAKEEDPTACDDIPLTLQERVYTSPIWYSPETVAQLPENPEDGSDFDFWNRIIHEIIR</sequence>
<dbReference type="InterPro" id="IPR022028">
    <property type="entry name" value="DUF3604"/>
</dbReference>
<dbReference type="EMBL" id="GL890840">
    <property type="protein sequence ID" value="EGJ34149.1"/>
    <property type="molecule type" value="Genomic_DNA"/>
</dbReference>
<evidence type="ECO:0000313" key="1">
    <source>
        <dbReference type="EMBL" id="EGJ34149.1"/>
    </source>
</evidence>
<dbReference type="Pfam" id="PF12228">
    <property type="entry name" value="DUF3604"/>
    <property type="match status" value="1"/>
</dbReference>
<name>F4XN90_9CYAN</name>
<dbReference type="eggNOG" id="ENOG502Z7WD">
    <property type="taxonomic scope" value="Bacteria"/>
</dbReference>
<gene>
    <name evidence="1" type="ORF">LYNGBM3L_23650</name>
</gene>
<proteinExistence type="predicted"/>
<dbReference type="SUPFAM" id="SSF89550">
    <property type="entry name" value="PHP domain-like"/>
    <property type="match status" value="1"/>
</dbReference>
<dbReference type="Proteomes" id="UP000003959">
    <property type="component" value="Unassembled WGS sequence"/>
</dbReference>
<reference evidence="2" key="1">
    <citation type="journal article" date="2011" name="Proc. Natl. Acad. Sci. U.S.A.">
        <title>Genomic insights into the physiology and ecology of the marine filamentous cyanobacterium Lyngbya majuscula.</title>
        <authorList>
            <person name="Jones A.C."/>
            <person name="Monroe E.A."/>
            <person name="Podell S."/>
            <person name="Hess W.R."/>
            <person name="Klages S."/>
            <person name="Esquenazi E."/>
            <person name="Niessen S."/>
            <person name="Hoover H."/>
            <person name="Rothmann M."/>
            <person name="Lasken R.S."/>
            <person name="Yates J.R.III."/>
            <person name="Reinhardt R."/>
            <person name="Kube M."/>
            <person name="Burkart M.D."/>
            <person name="Allen E.E."/>
            <person name="Dorrestein P.C."/>
            <person name="Gerwick W.H."/>
            <person name="Gerwick L."/>
        </authorList>
    </citation>
    <scope>NUCLEOTIDE SEQUENCE [LARGE SCALE GENOMIC DNA]</scope>
    <source>
        <strain evidence="2">3L</strain>
    </source>
</reference>
<dbReference type="HOGENOM" id="CLU_022758_0_0_3"/>
<accession>F4XN90</accession>
<evidence type="ECO:0008006" key="3">
    <source>
        <dbReference type="Google" id="ProtNLM"/>
    </source>
</evidence>
<dbReference type="InterPro" id="IPR016195">
    <property type="entry name" value="Pol/histidinol_Pase-like"/>
</dbReference>